<feature type="region of interest" description="Disordered" evidence="1">
    <location>
        <begin position="320"/>
        <end position="349"/>
    </location>
</feature>
<name>A0A377IXW7_9PAST</name>
<evidence type="ECO:0000256" key="2">
    <source>
        <dbReference type="SAM" id="SignalP"/>
    </source>
</evidence>
<dbReference type="InterPro" id="IPR011990">
    <property type="entry name" value="TPR-like_helical_dom_sf"/>
</dbReference>
<dbReference type="AlphaFoldDB" id="A0A377IXW7"/>
<gene>
    <name evidence="3" type="ORF">NCTC13335_00939</name>
</gene>
<feature type="signal peptide" evidence="2">
    <location>
        <begin position="1"/>
        <end position="26"/>
    </location>
</feature>
<organism evidence="3 4">
    <name type="scientific">Haemophilus pittmaniae</name>
    <dbReference type="NCBI Taxonomy" id="249188"/>
    <lineage>
        <taxon>Bacteria</taxon>
        <taxon>Pseudomonadati</taxon>
        <taxon>Pseudomonadota</taxon>
        <taxon>Gammaproteobacteria</taxon>
        <taxon>Pasteurellales</taxon>
        <taxon>Pasteurellaceae</taxon>
        <taxon>Haemophilus</taxon>
    </lineage>
</organism>
<reference evidence="3 4" key="1">
    <citation type="submission" date="2018-06" db="EMBL/GenBank/DDBJ databases">
        <authorList>
            <consortium name="Pathogen Informatics"/>
            <person name="Doyle S."/>
        </authorList>
    </citation>
    <scope>NUCLEOTIDE SEQUENCE [LARGE SCALE GENOMIC DNA]</scope>
    <source>
        <strain evidence="3 4">NCTC13335</strain>
    </source>
</reference>
<dbReference type="InterPro" id="IPR050767">
    <property type="entry name" value="Sel1_AlgK"/>
</dbReference>
<sequence length="349" mass="38703">MSCNYVMLRNCIPAVLAGFISLTTQAEIVINRPLELPQTPSEALSTQDSGYSLVMAYDSYHNKQYQDAYEEFEFFAKKQDPKALMANAYLLFSGYISKDFAKASEYLTRVASLKYARAVYLQGLLEANRNSGRLNKSAERFINQAAVMGDYVAANALANFHFQHGNYALAQRWNEKAVELGSPAARQNQRIILNSSREVSTQPTISKEVVNSSNTGVIGELRQRSLAGEGGASYDLAVRYHKGIGVAVNFGEAIRLYQLAAKQGSKEAKKVLPILLSRRSPSGNLNSMWMQEMSNMMPSPVIVQEAPTHKMTEHNLAERAAEQEKISANIQPLQEDDPLDGLLRLAPNQ</sequence>
<dbReference type="Proteomes" id="UP000255264">
    <property type="component" value="Unassembled WGS sequence"/>
</dbReference>
<dbReference type="InterPro" id="IPR006597">
    <property type="entry name" value="Sel1-like"/>
</dbReference>
<dbReference type="SMART" id="SM00671">
    <property type="entry name" value="SEL1"/>
    <property type="match status" value="3"/>
</dbReference>
<dbReference type="PANTHER" id="PTHR11102:SF147">
    <property type="entry name" value="SEL1L ADAPTOR SUBUNIT OF ERAD E3 UBIQUITIN LIGASE"/>
    <property type="match status" value="1"/>
</dbReference>
<dbReference type="OrthoDB" id="8795392at2"/>
<evidence type="ECO:0000313" key="4">
    <source>
        <dbReference type="Proteomes" id="UP000255264"/>
    </source>
</evidence>
<dbReference type="GO" id="GO:0036503">
    <property type="term" value="P:ERAD pathway"/>
    <property type="evidence" value="ECO:0007669"/>
    <property type="project" value="TreeGrafter"/>
</dbReference>
<dbReference type="SUPFAM" id="SSF81901">
    <property type="entry name" value="HCP-like"/>
    <property type="match status" value="1"/>
</dbReference>
<feature type="chain" id="PRO_5016788939" evidence="2">
    <location>
        <begin position="27"/>
        <end position="349"/>
    </location>
</feature>
<evidence type="ECO:0000313" key="3">
    <source>
        <dbReference type="EMBL" id="STO93075.1"/>
    </source>
</evidence>
<keyword evidence="2" id="KW-0732">Signal</keyword>
<accession>A0A377IXW7</accession>
<dbReference type="EMBL" id="UGHS01000004">
    <property type="protein sequence ID" value="STO93075.1"/>
    <property type="molecule type" value="Genomic_DNA"/>
</dbReference>
<evidence type="ECO:0000256" key="1">
    <source>
        <dbReference type="SAM" id="MobiDB-lite"/>
    </source>
</evidence>
<dbReference type="RefSeq" id="WP_007242161.1">
    <property type="nucleotide sequence ID" value="NZ_LT906463.1"/>
</dbReference>
<dbReference type="Gene3D" id="1.25.40.10">
    <property type="entry name" value="Tetratricopeptide repeat domain"/>
    <property type="match status" value="2"/>
</dbReference>
<proteinExistence type="predicted"/>
<protein>
    <submittedName>
        <fullName evidence="3">Sel1 domain protein, repeat-containing protein</fullName>
    </submittedName>
</protein>
<keyword evidence="4" id="KW-1185">Reference proteome</keyword>
<dbReference type="PANTHER" id="PTHR11102">
    <property type="entry name" value="SEL-1-LIKE PROTEIN"/>
    <property type="match status" value="1"/>
</dbReference>